<evidence type="ECO:0000256" key="17">
    <source>
        <dbReference type="ARBA" id="ARBA00077849"/>
    </source>
</evidence>
<dbReference type="Proteomes" id="UP000824124">
    <property type="component" value="Unassembled WGS sequence"/>
</dbReference>
<dbReference type="EMBL" id="DVMH01000003">
    <property type="protein sequence ID" value="HIU09718.1"/>
    <property type="molecule type" value="Genomic_DNA"/>
</dbReference>
<dbReference type="SMART" id="SM00981">
    <property type="entry name" value="THUMP"/>
    <property type="match status" value="1"/>
</dbReference>
<dbReference type="GO" id="GO:0052837">
    <property type="term" value="P:thiazole biosynthetic process"/>
    <property type="evidence" value="ECO:0007669"/>
    <property type="project" value="TreeGrafter"/>
</dbReference>
<comment type="catalytic activity">
    <reaction evidence="11 19">
        <text>[ThiS sulfur-carrier protein]-C-terminal Gly-Gly-AMP + S-sulfanyl-L-cysteinyl-[cysteine desulfurase] + AH2 = [ThiS sulfur-carrier protein]-C-terminal-Gly-aminoethanethioate + L-cysteinyl-[cysteine desulfurase] + A + AMP + 2 H(+)</text>
        <dbReference type="Rhea" id="RHEA:43340"/>
        <dbReference type="Rhea" id="RHEA-COMP:12157"/>
        <dbReference type="Rhea" id="RHEA-COMP:12158"/>
        <dbReference type="Rhea" id="RHEA-COMP:12910"/>
        <dbReference type="Rhea" id="RHEA-COMP:19908"/>
        <dbReference type="ChEBI" id="CHEBI:13193"/>
        <dbReference type="ChEBI" id="CHEBI:15378"/>
        <dbReference type="ChEBI" id="CHEBI:17499"/>
        <dbReference type="ChEBI" id="CHEBI:29950"/>
        <dbReference type="ChEBI" id="CHEBI:61963"/>
        <dbReference type="ChEBI" id="CHEBI:90618"/>
        <dbReference type="ChEBI" id="CHEBI:232372"/>
        <dbReference type="ChEBI" id="CHEBI:456215"/>
    </reaction>
</comment>
<feature type="binding site" evidence="19">
    <location>
        <position position="289"/>
    </location>
    <ligand>
        <name>ATP</name>
        <dbReference type="ChEBI" id="CHEBI:30616"/>
    </ligand>
</feature>
<comment type="function">
    <text evidence="12 19">Catalyzes the ATP-dependent transfer of a sulfur to tRNA to produce 4-thiouridine in position 8 of tRNAs, which functions as a near-UV photosensor. Also catalyzes the transfer of sulfur to the sulfur carrier protein ThiS, forming ThiS-thiocarboxylate. This is a step in the synthesis of thiazole, in the thiamine biosynthesis pathway. The sulfur is donated as persulfide by IscS.</text>
</comment>
<name>A0A9D1KXY1_9FIRM</name>
<evidence type="ECO:0000256" key="10">
    <source>
        <dbReference type="ARBA" id="ARBA00050570"/>
    </source>
</evidence>
<accession>A0A9D1KXY1</accession>
<comment type="caution">
    <text evidence="21">The sequence shown here is derived from an EMBL/GenBank/DDBJ whole genome shotgun (WGS) entry which is preliminary data.</text>
</comment>
<evidence type="ECO:0000256" key="12">
    <source>
        <dbReference type="ARBA" id="ARBA00058382"/>
    </source>
</evidence>
<evidence type="ECO:0000256" key="5">
    <source>
        <dbReference type="ARBA" id="ARBA00022679"/>
    </source>
</evidence>
<evidence type="ECO:0000259" key="20">
    <source>
        <dbReference type="PROSITE" id="PS51165"/>
    </source>
</evidence>
<reference evidence="21" key="1">
    <citation type="submission" date="2020-10" db="EMBL/GenBank/DDBJ databases">
        <authorList>
            <person name="Gilroy R."/>
        </authorList>
    </citation>
    <scope>NUCLEOTIDE SEQUENCE</scope>
    <source>
        <strain evidence="21">2830</strain>
    </source>
</reference>
<dbReference type="Gene3D" id="3.30.2130.30">
    <property type="match status" value="1"/>
</dbReference>
<comment type="catalytic activity">
    <reaction evidence="10 19">
        <text>[ThiI sulfur-carrier protein]-S-sulfanyl-L-cysteine + a uridine in tRNA + 2 reduced [2Fe-2S]-[ferredoxin] + ATP + H(+) = [ThiI sulfur-carrier protein]-L-cysteine + a 4-thiouridine in tRNA + 2 oxidized [2Fe-2S]-[ferredoxin] + AMP + diphosphate</text>
        <dbReference type="Rhea" id="RHEA:24176"/>
        <dbReference type="Rhea" id="RHEA-COMP:10000"/>
        <dbReference type="Rhea" id="RHEA-COMP:10001"/>
        <dbReference type="Rhea" id="RHEA-COMP:13337"/>
        <dbReference type="Rhea" id="RHEA-COMP:13338"/>
        <dbReference type="Rhea" id="RHEA-COMP:13339"/>
        <dbReference type="Rhea" id="RHEA-COMP:13340"/>
        <dbReference type="ChEBI" id="CHEBI:15378"/>
        <dbReference type="ChEBI" id="CHEBI:29950"/>
        <dbReference type="ChEBI" id="CHEBI:30616"/>
        <dbReference type="ChEBI" id="CHEBI:33019"/>
        <dbReference type="ChEBI" id="CHEBI:33737"/>
        <dbReference type="ChEBI" id="CHEBI:33738"/>
        <dbReference type="ChEBI" id="CHEBI:61963"/>
        <dbReference type="ChEBI" id="CHEBI:65315"/>
        <dbReference type="ChEBI" id="CHEBI:136798"/>
        <dbReference type="ChEBI" id="CHEBI:456215"/>
        <dbReference type="EC" id="2.8.1.4"/>
    </reaction>
</comment>
<sequence>MQEQQLLMIKYGELGLKGKNKNQFINRLVKNIERALADLPERKVNVSLGRITVPVLDDRDAVVERLSRVFGIYAICPVRTASKDLAAIQRAALATLSEALPNGGEFKVESRRSDKRFPMTSPEISKAVGGYIFAQTGDKYTAQMRKPQHIVNVEVRDEAAYVYCGSFPGAKGMPVGTGGRAVVMLSGGIDSPVAAFMAMKRGVNIEAVHFESFPFTSERALEKVLDLAQVLARWHNRPLRVHAVHFTEIQKAIHAVCPEEYGITIMRRFMFRLAEQIASRNAAIAIYTGESVGQVASQTLESMYVINNVTKMPVLRPLIGFDKEEIVARAQRIGTFDISIRPYEDCCTVFLPPHPKIKPRLAEAEAMEQNLALDELLAEALTRTKTYIVTPDGVTEQTDEFS</sequence>
<evidence type="ECO:0000256" key="8">
    <source>
        <dbReference type="ARBA" id="ARBA00022884"/>
    </source>
</evidence>
<comment type="subcellular location">
    <subcellularLocation>
        <location evidence="1 19">Cytoplasm</location>
    </subcellularLocation>
</comment>
<dbReference type="Pfam" id="PF22025">
    <property type="entry name" value="ThiI_fer"/>
    <property type="match status" value="1"/>
</dbReference>
<feature type="binding site" evidence="19">
    <location>
        <begin position="184"/>
        <end position="185"/>
    </location>
    <ligand>
        <name>ATP</name>
        <dbReference type="ChEBI" id="CHEBI:30616"/>
    </ligand>
</feature>
<dbReference type="Pfam" id="PF02568">
    <property type="entry name" value="ThiI"/>
    <property type="match status" value="1"/>
</dbReference>
<comment type="pathway">
    <text evidence="2 19">Cofactor biosynthesis; thiamine diphosphate biosynthesis.</text>
</comment>
<dbReference type="NCBIfam" id="TIGR00342">
    <property type="entry name" value="tRNA uracil 4-sulfurtransferase ThiI"/>
    <property type="match status" value="1"/>
</dbReference>
<evidence type="ECO:0000256" key="11">
    <source>
        <dbReference type="ARBA" id="ARBA00052330"/>
    </source>
</evidence>
<dbReference type="SUPFAM" id="SSF52402">
    <property type="entry name" value="Adenine nucleotide alpha hydrolases-like"/>
    <property type="match status" value="1"/>
</dbReference>
<keyword evidence="3 19" id="KW-0963">Cytoplasm</keyword>
<evidence type="ECO:0000256" key="1">
    <source>
        <dbReference type="ARBA" id="ARBA00004496"/>
    </source>
</evidence>
<dbReference type="AlphaFoldDB" id="A0A9D1KXY1"/>
<comment type="similarity">
    <text evidence="13 19">Belongs to the ThiI family.</text>
</comment>
<evidence type="ECO:0000256" key="16">
    <source>
        <dbReference type="ARBA" id="ARBA00075337"/>
    </source>
</evidence>
<dbReference type="GO" id="GO:0140741">
    <property type="term" value="F:tRNA-uracil-4 sulfurtransferase activity"/>
    <property type="evidence" value="ECO:0007669"/>
    <property type="project" value="UniProtKB-EC"/>
</dbReference>
<keyword evidence="4 19" id="KW-0820">tRNA-binding</keyword>
<dbReference type="InterPro" id="IPR004114">
    <property type="entry name" value="THUMP_dom"/>
</dbReference>
<evidence type="ECO:0000256" key="19">
    <source>
        <dbReference type="HAMAP-Rule" id="MF_00021"/>
    </source>
</evidence>
<feature type="binding site" evidence="19">
    <location>
        <position position="298"/>
    </location>
    <ligand>
        <name>ATP</name>
        <dbReference type="ChEBI" id="CHEBI:30616"/>
    </ligand>
</feature>
<dbReference type="HAMAP" id="MF_00021">
    <property type="entry name" value="ThiI"/>
    <property type="match status" value="1"/>
</dbReference>
<protein>
    <recommendedName>
        <fullName evidence="15 19">Probable tRNA sulfurtransferase</fullName>
        <ecNumber evidence="14 19">2.8.1.4</ecNumber>
    </recommendedName>
    <alternativeName>
        <fullName evidence="16 19">Sulfur carrier protein ThiS sulfurtransferase</fullName>
    </alternativeName>
    <alternativeName>
        <fullName evidence="17 19">Thiamine biosynthesis protein ThiI</fullName>
    </alternativeName>
    <alternativeName>
        <fullName evidence="18 19">tRNA 4-thiouridine synthase</fullName>
    </alternativeName>
</protein>
<dbReference type="InterPro" id="IPR049961">
    <property type="entry name" value="ThiI_N"/>
</dbReference>
<dbReference type="GO" id="GO:0002937">
    <property type="term" value="P:tRNA 4-thiouridine biosynthesis"/>
    <property type="evidence" value="ECO:0007669"/>
    <property type="project" value="TreeGrafter"/>
</dbReference>
<dbReference type="InterPro" id="IPR049962">
    <property type="entry name" value="THUMP_ThiI"/>
</dbReference>
<dbReference type="Pfam" id="PF02926">
    <property type="entry name" value="THUMP"/>
    <property type="match status" value="1"/>
</dbReference>
<keyword evidence="5 19" id="KW-0808">Transferase</keyword>
<dbReference type="SUPFAM" id="SSF143437">
    <property type="entry name" value="THUMP domain-like"/>
    <property type="match status" value="1"/>
</dbReference>
<dbReference type="CDD" id="cd01712">
    <property type="entry name" value="PPase_ThiI"/>
    <property type="match status" value="1"/>
</dbReference>
<dbReference type="GO" id="GO:0005829">
    <property type="term" value="C:cytosol"/>
    <property type="evidence" value="ECO:0007669"/>
    <property type="project" value="TreeGrafter"/>
</dbReference>
<evidence type="ECO:0000256" key="18">
    <source>
        <dbReference type="ARBA" id="ARBA00080570"/>
    </source>
</evidence>
<dbReference type="CDD" id="cd11716">
    <property type="entry name" value="THUMP_ThiI"/>
    <property type="match status" value="1"/>
</dbReference>
<reference evidence="21" key="2">
    <citation type="journal article" date="2021" name="PeerJ">
        <title>Extensive microbial diversity within the chicken gut microbiome revealed by metagenomics and culture.</title>
        <authorList>
            <person name="Gilroy R."/>
            <person name="Ravi A."/>
            <person name="Getino M."/>
            <person name="Pursley I."/>
            <person name="Horton D.L."/>
            <person name="Alikhan N.F."/>
            <person name="Baker D."/>
            <person name="Gharbi K."/>
            <person name="Hall N."/>
            <person name="Watson M."/>
            <person name="Adriaenssens E.M."/>
            <person name="Foster-Nyarko E."/>
            <person name="Jarju S."/>
            <person name="Secka A."/>
            <person name="Antonio M."/>
            <person name="Oren A."/>
            <person name="Chaudhuri R.R."/>
            <person name="La Ragione R."/>
            <person name="Hildebrand F."/>
            <person name="Pallen M.J."/>
        </authorList>
    </citation>
    <scope>NUCLEOTIDE SEQUENCE</scope>
    <source>
        <strain evidence="21">2830</strain>
    </source>
</reference>
<dbReference type="InterPro" id="IPR003720">
    <property type="entry name" value="tRNA_STrfase"/>
</dbReference>
<evidence type="ECO:0000256" key="14">
    <source>
        <dbReference type="ARBA" id="ARBA00066827"/>
    </source>
</evidence>
<evidence type="ECO:0000313" key="22">
    <source>
        <dbReference type="Proteomes" id="UP000824124"/>
    </source>
</evidence>
<dbReference type="GO" id="GO:0005524">
    <property type="term" value="F:ATP binding"/>
    <property type="evidence" value="ECO:0007669"/>
    <property type="project" value="UniProtKB-UniRule"/>
</dbReference>
<keyword evidence="9 19" id="KW-0784">Thiamine biosynthesis</keyword>
<dbReference type="InterPro" id="IPR014729">
    <property type="entry name" value="Rossmann-like_a/b/a_fold"/>
</dbReference>
<gene>
    <name evidence="19 21" type="primary">thiI</name>
    <name evidence="21" type="ORF">IAB00_00460</name>
</gene>
<evidence type="ECO:0000256" key="15">
    <source>
        <dbReference type="ARBA" id="ARBA00071867"/>
    </source>
</evidence>
<evidence type="ECO:0000256" key="4">
    <source>
        <dbReference type="ARBA" id="ARBA00022555"/>
    </source>
</evidence>
<dbReference type="InterPro" id="IPR054173">
    <property type="entry name" value="ThiI_fer"/>
</dbReference>
<evidence type="ECO:0000256" key="2">
    <source>
        <dbReference type="ARBA" id="ARBA00004948"/>
    </source>
</evidence>
<proteinExistence type="inferred from homology"/>
<keyword evidence="8 19" id="KW-0694">RNA-binding</keyword>
<keyword evidence="7 19" id="KW-0067">ATP-binding</keyword>
<feature type="binding site" evidence="19">
    <location>
        <begin position="209"/>
        <end position="210"/>
    </location>
    <ligand>
        <name>ATP</name>
        <dbReference type="ChEBI" id="CHEBI:30616"/>
    </ligand>
</feature>
<evidence type="ECO:0000256" key="13">
    <source>
        <dbReference type="ARBA" id="ARBA00061472"/>
    </source>
</evidence>
<feature type="binding site" evidence="19">
    <location>
        <position position="267"/>
    </location>
    <ligand>
        <name>ATP</name>
        <dbReference type="ChEBI" id="CHEBI:30616"/>
    </ligand>
</feature>
<dbReference type="FunFam" id="3.40.50.620:FF:000053">
    <property type="entry name" value="Probable tRNA sulfurtransferase"/>
    <property type="match status" value="1"/>
</dbReference>
<evidence type="ECO:0000256" key="3">
    <source>
        <dbReference type="ARBA" id="ARBA00022490"/>
    </source>
</evidence>
<dbReference type="InterPro" id="IPR020536">
    <property type="entry name" value="ThiI_AANH"/>
</dbReference>
<feature type="domain" description="THUMP" evidence="20">
    <location>
        <begin position="60"/>
        <end position="166"/>
    </location>
</feature>
<evidence type="ECO:0000313" key="21">
    <source>
        <dbReference type="EMBL" id="HIU09718.1"/>
    </source>
</evidence>
<dbReference type="EC" id="2.8.1.4" evidence="14 19"/>
<dbReference type="Gene3D" id="3.40.50.620">
    <property type="entry name" value="HUPs"/>
    <property type="match status" value="1"/>
</dbReference>
<evidence type="ECO:0000256" key="6">
    <source>
        <dbReference type="ARBA" id="ARBA00022741"/>
    </source>
</evidence>
<evidence type="ECO:0000256" key="7">
    <source>
        <dbReference type="ARBA" id="ARBA00022840"/>
    </source>
</evidence>
<dbReference type="GO" id="GO:0000049">
    <property type="term" value="F:tRNA binding"/>
    <property type="evidence" value="ECO:0007669"/>
    <property type="project" value="UniProtKB-UniRule"/>
</dbReference>
<dbReference type="GO" id="GO:0009228">
    <property type="term" value="P:thiamine biosynthetic process"/>
    <property type="evidence" value="ECO:0007669"/>
    <property type="project" value="UniProtKB-KW"/>
</dbReference>
<dbReference type="GO" id="GO:0009229">
    <property type="term" value="P:thiamine diphosphate biosynthetic process"/>
    <property type="evidence" value="ECO:0007669"/>
    <property type="project" value="UniProtKB-UniRule"/>
</dbReference>
<dbReference type="PANTHER" id="PTHR43209">
    <property type="entry name" value="TRNA SULFURTRANSFERASE"/>
    <property type="match status" value="1"/>
</dbReference>
<dbReference type="InterPro" id="IPR050102">
    <property type="entry name" value="tRNA_sulfurtransferase_ThiI"/>
</dbReference>
<evidence type="ECO:0000256" key="9">
    <source>
        <dbReference type="ARBA" id="ARBA00022977"/>
    </source>
</evidence>
<dbReference type="PANTHER" id="PTHR43209:SF1">
    <property type="entry name" value="TRNA SULFURTRANSFERASE"/>
    <property type="match status" value="1"/>
</dbReference>
<dbReference type="PROSITE" id="PS51165">
    <property type="entry name" value="THUMP"/>
    <property type="match status" value="1"/>
</dbReference>
<organism evidence="21 22">
    <name type="scientific">Candidatus Avidehalobacter gallistercoris</name>
    <dbReference type="NCBI Taxonomy" id="2840694"/>
    <lineage>
        <taxon>Bacteria</taxon>
        <taxon>Bacillati</taxon>
        <taxon>Bacillota</taxon>
        <taxon>Clostridia</taxon>
        <taxon>Eubacteriales</taxon>
        <taxon>Peptococcaceae</taxon>
        <taxon>Peptococcaceae incertae sedis</taxon>
        <taxon>Candidatus Avidehalobacter</taxon>
    </lineage>
</organism>
<dbReference type="GO" id="GO:0004810">
    <property type="term" value="F:CCA tRNA nucleotidyltransferase activity"/>
    <property type="evidence" value="ECO:0007669"/>
    <property type="project" value="InterPro"/>
</dbReference>
<keyword evidence="6 19" id="KW-0547">Nucleotide-binding</keyword>